<dbReference type="GO" id="GO:0046872">
    <property type="term" value="F:metal ion binding"/>
    <property type="evidence" value="ECO:0007669"/>
    <property type="project" value="UniProtKB-KW"/>
</dbReference>
<evidence type="ECO:0000313" key="8">
    <source>
        <dbReference type="EMBL" id="KJE24790.1"/>
    </source>
</evidence>
<reference evidence="9" key="1">
    <citation type="submission" date="2015-02" db="EMBL/GenBank/DDBJ databases">
        <title>Draft Genome of Frankia sp. CpI1-S.</title>
        <authorList>
            <person name="Oshone R.T."/>
            <person name="Ngom M."/>
            <person name="Ghodhbane-Gtari F."/>
            <person name="Gtari M."/>
            <person name="Morris K."/>
            <person name="Thomas K."/>
            <person name="Sen A."/>
            <person name="Tisa L.S."/>
        </authorList>
    </citation>
    <scope>NUCLEOTIDE SEQUENCE [LARGE SCALE GENOMIC DNA]</scope>
    <source>
        <strain evidence="9">CpI1-S</strain>
    </source>
</reference>
<dbReference type="PROSITE" id="PS00723">
    <property type="entry name" value="POLYPRENYL_SYNTHASE_1"/>
    <property type="match status" value="1"/>
</dbReference>
<name>A0A0D8BL25_9ACTN</name>
<dbReference type="PANTHER" id="PTHR12001">
    <property type="entry name" value="GERANYLGERANYL PYROPHOSPHATE SYNTHASE"/>
    <property type="match status" value="1"/>
</dbReference>
<comment type="similarity">
    <text evidence="2 6">Belongs to the FPP/GGPP synthase family.</text>
</comment>
<evidence type="ECO:0000256" key="2">
    <source>
        <dbReference type="ARBA" id="ARBA00006706"/>
    </source>
</evidence>
<dbReference type="InterPro" id="IPR008949">
    <property type="entry name" value="Isoprenoid_synthase_dom_sf"/>
</dbReference>
<gene>
    <name evidence="8" type="ORF">FF36_00797</name>
</gene>
<dbReference type="SFLD" id="SFLDS00005">
    <property type="entry name" value="Isoprenoid_Synthase_Type_I"/>
    <property type="match status" value="1"/>
</dbReference>
<dbReference type="Gene3D" id="1.10.600.10">
    <property type="entry name" value="Farnesyl Diphosphate Synthase"/>
    <property type="match status" value="1"/>
</dbReference>
<dbReference type="PANTHER" id="PTHR12001:SF85">
    <property type="entry name" value="SHORT CHAIN ISOPRENYL DIPHOSPHATE SYNTHASE"/>
    <property type="match status" value="1"/>
</dbReference>
<feature type="region of interest" description="Disordered" evidence="7">
    <location>
        <begin position="184"/>
        <end position="208"/>
    </location>
</feature>
<dbReference type="InterPro" id="IPR033749">
    <property type="entry name" value="Polyprenyl_synt_CS"/>
</dbReference>
<sequence>MTDVRPRVSAVLRRFADARGAALRDIDADLDPFVRIAEDVLLSEGKRVRPAFCYWGWRGAGGPDCDEIVTAAASLEVLHACALVHDDVMDGSELRRGEPSAHRRLTGMHRRARLGGDPETFGRSAAILLGDLFLTWADDLLMASGLTPGALARAWPTYARMRGELVAGQYLDLASQVGAATSQVGAESAETSQAGAERPSTGPPRGLDPARVARIARYKTAGYTVVRPLQLGALLAGTRPGLLETYAAFGHPLGEAFQLRDDILGVFGDPAVTGKPAGQDLRDGRPNGLLALALRQARPAAAARLRDLVGRPTRPGAVEEARELIAASGAPAAAEERIAARTAQALAVLERFDLDDTTRGALVELATAATVRAQ</sequence>
<dbReference type="EC" id="2.5.1.1" evidence="8"/>
<dbReference type="GO" id="GO:0004311">
    <property type="term" value="F:geranylgeranyl diphosphate synthase activity"/>
    <property type="evidence" value="ECO:0007669"/>
    <property type="project" value="UniProtKB-EC"/>
</dbReference>
<dbReference type="EMBL" id="JYFN01000004">
    <property type="protein sequence ID" value="KJE24790.1"/>
    <property type="molecule type" value="Genomic_DNA"/>
</dbReference>
<evidence type="ECO:0000313" key="9">
    <source>
        <dbReference type="Proteomes" id="UP000032545"/>
    </source>
</evidence>
<evidence type="ECO:0000256" key="5">
    <source>
        <dbReference type="ARBA" id="ARBA00022842"/>
    </source>
</evidence>
<dbReference type="OrthoDB" id="4497239at2"/>
<dbReference type="InterPro" id="IPR000092">
    <property type="entry name" value="Polyprenyl_synt"/>
</dbReference>
<evidence type="ECO:0000256" key="4">
    <source>
        <dbReference type="ARBA" id="ARBA00022723"/>
    </source>
</evidence>
<reference evidence="8 9" key="2">
    <citation type="journal article" date="2016" name="Genome Announc.">
        <title>Permanent Draft Genome Sequences for Two Variants of Frankia sp. Strain CpI1, the First Frankia Strain Isolated from Root Nodules of Comptonia peregrina.</title>
        <authorList>
            <person name="Oshone R."/>
            <person name="Hurst S.G.IV."/>
            <person name="Abebe-Akele F."/>
            <person name="Simpson S."/>
            <person name="Morris K."/>
            <person name="Thomas W.K."/>
            <person name="Tisa L.S."/>
        </authorList>
    </citation>
    <scope>NUCLEOTIDE SEQUENCE [LARGE SCALE GENOMIC DNA]</scope>
    <source>
        <strain evidence="9">CpI1-S</strain>
    </source>
</reference>
<keyword evidence="4" id="KW-0479">Metal-binding</keyword>
<dbReference type="EC" id="2.5.1.10" evidence="8"/>
<proteinExistence type="inferred from homology"/>
<keyword evidence="9" id="KW-1185">Reference proteome</keyword>
<feature type="compositionally biased region" description="Polar residues" evidence="7">
    <location>
        <begin position="184"/>
        <end position="194"/>
    </location>
</feature>
<dbReference type="GO" id="GO:0008299">
    <property type="term" value="P:isoprenoid biosynthetic process"/>
    <property type="evidence" value="ECO:0007669"/>
    <property type="project" value="InterPro"/>
</dbReference>
<evidence type="ECO:0000256" key="3">
    <source>
        <dbReference type="ARBA" id="ARBA00022679"/>
    </source>
</evidence>
<evidence type="ECO:0000256" key="6">
    <source>
        <dbReference type="RuleBase" id="RU004466"/>
    </source>
</evidence>
<dbReference type="SFLD" id="SFLDG01017">
    <property type="entry name" value="Polyprenyl_Transferase_Like"/>
    <property type="match status" value="1"/>
</dbReference>
<comment type="caution">
    <text evidence="8">The sequence shown here is derived from an EMBL/GenBank/DDBJ whole genome shotgun (WGS) entry which is preliminary data.</text>
</comment>
<dbReference type="GO" id="GO:0004337">
    <property type="term" value="F:(2E,6E)-farnesyl diphosphate synthase activity"/>
    <property type="evidence" value="ECO:0007669"/>
    <property type="project" value="UniProtKB-EC"/>
</dbReference>
<dbReference type="CDD" id="cd00685">
    <property type="entry name" value="Trans_IPPS_HT"/>
    <property type="match status" value="1"/>
</dbReference>
<evidence type="ECO:0000256" key="7">
    <source>
        <dbReference type="SAM" id="MobiDB-lite"/>
    </source>
</evidence>
<keyword evidence="3 6" id="KW-0808">Transferase</keyword>
<dbReference type="Proteomes" id="UP000032545">
    <property type="component" value="Unassembled WGS sequence"/>
</dbReference>
<dbReference type="PATRIC" id="fig|1502723.3.peg.3369"/>
<protein>
    <submittedName>
        <fullName evidence="8">Geranylgeranyl pyrophosphate synthase</fullName>
        <ecNumber evidence="8">2.5.1.1</ecNumber>
        <ecNumber evidence="8">2.5.1.10</ecNumber>
        <ecNumber evidence="8">2.5.1.29</ecNumber>
    </submittedName>
</protein>
<dbReference type="RefSeq" id="WP_044883580.1">
    <property type="nucleotide sequence ID" value="NZ_JYFN01000004.1"/>
</dbReference>
<dbReference type="SUPFAM" id="SSF48576">
    <property type="entry name" value="Terpenoid synthases"/>
    <property type="match status" value="1"/>
</dbReference>
<comment type="cofactor">
    <cofactor evidence="1">
        <name>Mg(2+)</name>
        <dbReference type="ChEBI" id="CHEBI:18420"/>
    </cofactor>
</comment>
<dbReference type="PROSITE" id="PS00444">
    <property type="entry name" value="POLYPRENYL_SYNTHASE_2"/>
    <property type="match status" value="1"/>
</dbReference>
<dbReference type="GO" id="GO:0004161">
    <property type="term" value="F:dimethylallyltranstransferase activity"/>
    <property type="evidence" value="ECO:0007669"/>
    <property type="project" value="UniProtKB-EC"/>
</dbReference>
<dbReference type="AlphaFoldDB" id="A0A0D8BL25"/>
<accession>A0A0D8BL25</accession>
<dbReference type="EC" id="2.5.1.29" evidence="8"/>
<dbReference type="Pfam" id="PF00348">
    <property type="entry name" value="polyprenyl_synt"/>
    <property type="match status" value="1"/>
</dbReference>
<keyword evidence="5" id="KW-0460">Magnesium</keyword>
<organism evidence="8 9">
    <name type="scientific">Frankia torreyi</name>
    <dbReference type="NCBI Taxonomy" id="1856"/>
    <lineage>
        <taxon>Bacteria</taxon>
        <taxon>Bacillati</taxon>
        <taxon>Actinomycetota</taxon>
        <taxon>Actinomycetes</taxon>
        <taxon>Frankiales</taxon>
        <taxon>Frankiaceae</taxon>
        <taxon>Frankia</taxon>
    </lineage>
</organism>
<evidence type="ECO:0000256" key="1">
    <source>
        <dbReference type="ARBA" id="ARBA00001946"/>
    </source>
</evidence>